<dbReference type="EMBL" id="KN840500">
    <property type="protein sequence ID" value="KIP07287.1"/>
    <property type="molecule type" value="Genomic_DNA"/>
</dbReference>
<dbReference type="InterPro" id="IPR021476">
    <property type="entry name" value="Egh16-like"/>
</dbReference>
<keyword evidence="2" id="KW-0732">Signal</keyword>
<protein>
    <submittedName>
        <fullName evidence="3">Uncharacterized protein</fullName>
    </submittedName>
</protein>
<evidence type="ECO:0000313" key="4">
    <source>
        <dbReference type="Proteomes" id="UP000053257"/>
    </source>
</evidence>
<proteinExistence type="predicted"/>
<dbReference type="AlphaFoldDB" id="A0A0C3S8D1"/>
<evidence type="ECO:0000256" key="2">
    <source>
        <dbReference type="SAM" id="SignalP"/>
    </source>
</evidence>
<dbReference type="OrthoDB" id="3241054at2759"/>
<feature type="chain" id="PRO_5002181274" evidence="2">
    <location>
        <begin position="24"/>
        <end position="212"/>
    </location>
</feature>
<dbReference type="HOGENOM" id="CLU_076643_0_0_1"/>
<keyword evidence="4" id="KW-1185">Reference proteome</keyword>
<feature type="compositionally biased region" description="Basic and acidic residues" evidence="1">
    <location>
        <begin position="173"/>
        <end position="189"/>
    </location>
</feature>
<feature type="region of interest" description="Disordered" evidence="1">
    <location>
        <begin position="171"/>
        <end position="193"/>
    </location>
</feature>
<accession>A0A0C3S8D1</accession>
<feature type="signal peptide" evidence="2">
    <location>
        <begin position="1"/>
        <end position="23"/>
    </location>
</feature>
<dbReference type="Proteomes" id="UP000053257">
    <property type="component" value="Unassembled WGS sequence"/>
</dbReference>
<sequence>MPAVLQLVFTLVALVALLPVVHAHAIVTPALGVNGTAARSDVQRPSTKAPCGNVNITQELPLSAAIPVFANGTFFANITNFNGGKDGSRQVTAILDPTATGSNFTVNVTVTQNGDLVPTTVGSQELALQLPAGQTCNGGPSSNLCLLSLKSAGGFGNCVVLSQTTASSKTCGAKKEGESSETQRRELQADPRAAGTRAALAFRTILRRRSVV</sequence>
<dbReference type="STRING" id="745531.A0A0C3S8D1"/>
<organism evidence="3 4">
    <name type="scientific">Phlebiopsis gigantea (strain 11061_1 CR5-6)</name>
    <name type="common">White-rot fungus</name>
    <name type="synonym">Peniophora gigantea</name>
    <dbReference type="NCBI Taxonomy" id="745531"/>
    <lineage>
        <taxon>Eukaryota</taxon>
        <taxon>Fungi</taxon>
        <taxon>Dikarya</taxon>
        <taxon>Basidiomycota</taxon>
        <taxon>Agaricomycotina</taxon>
        <taxon>Agaricomycetes</taxon>
        <taxon>Polyporales</taxon>
        <taxon>Phanerochaetaceae</taxon>
        <taxon>Phlebiopsis</taxon>
    </lineage>
</organism>
<gene>
    <name evidence="3" type="ORF">PHLGIDRAFT_127728</name>
</gene>
<name>A0A0C3S8D1_PHLG1</name>
<evidence type="ECO:0000256" key="1">
    <source>
        <dbReference type="SAM" id="MobiDB-lite"/>
    </source>
</evidence>
<evidence type="ECO:0000313" key="3">
    <source>
        <dbReference type="EMBL" id="KIP07287.1"/>
    </source>
</evidence>
<reference evidence="3 4" key="1">
    <citation type="journal article" date="2014" name="PLoS Genet.">
        <title>Analysis of the Phlebiopsis gigantea genome, transcriptome and secretome provides insight into its pioneer colonization strategies of wood.</title>
        <authorList>
            <person name="Hori C."/>
            <person name="Ishida T."/>
            <person name="Igarashi K."/>
            <person name="Samejima M."/>
            <person name="Suzuki H."/>
            <person name="Master E."/>
            <person name="Ferreira P."/>
            <person name="Ruiz-Duenas F.J."/>
            <person name="Held B."/>
            <person name="Canessa P."/>
            <person name="Larrondo L.F."/>
            <person name="Schmoll M."/>
            <person name="Druzhinina I.S."/>
            <person name="Kubicek C.P."/>
            <person name="Gaskell J.A."/>
            <person name="Kersten P."/>
            <person name="St John F."/>
            <person name="Glasner J."/>
            <person name="Sabat G."/>
            <person name="Splinter BonDurant S."/>
            <person name="Syed K."/>
            <person name="Yadav J."/>
            <person name="Mgbeahuruike A.C."/>
            <person name="Kovalchuk A."/>
            <person name="Asiegbu F.O."/>
            <person name="Lackner G."/>
            <person name="Hoffmeister D."/>
            <person name="Rencoret J."/>
            <person name="Gutierrez A."/>
            <person name="Sun H."/>
            <person name="Lindquist E."/>
            <person name="Barry K."/>
            <person name="Riley R."/>
            <person name="Grigoriev I.V."/>
            <person name="Henrissat B."/>
            <person name="Kues U."/>
            <person name="Berka R.M."/>
            <person name="Martinez A.T."/>
            <person name="Covert S.F."/>
            <person name="Blanchette R.A."/>
            <person name="Cullen D."/>
        </authorList>
    </citation>
    <scope>NUCLEOTIDE SEQUENCE [LARGE SCALE GENOMIC DNA]</scope>
    <source>
        <strain evidence="3 4">11061_1 CR5-6</strain>
    </source>
</reference>
<dbReference type="Pfam" id="PF11327">
    <property type="entry name" value="Egh16-like"/>
    <property type="match status" value="1"/>
</dbReference>